<feature type="region of interest" description="Disordered" evidence="2">
    <location>
        <begin position="336"/>
        <end position="356"/>
    </location>
</feature>
<name>A0A0K8TLV7_TABBR</name>
<dbReference type="PROSITE" id="PS50174">
    <property type="entry name" value="G_PATCH"/>
    <property type="match status" value="1"/>
</dbReference>
<proteinExistence type="evidence at transcript level"/>
<dbReference type="PANTHER" id="PTHR23149:SF9">
    <property type="entry name" value="G PATCH DOMAIN-CONTAINING PROTEIN 4"/>
    <property type="match status" value="1"/>
</dbReference>
<evidence type="ECO:0000256" key="1">
    <source>
        <dbReference type="ARBA" id="ARBA00040365"/>
    </source>
</evidence>
<feature type="region of interest" description="Disordered" evidence="2">
    <location>
        <begin position="373"/>
        <end position="407"/>
    </location>
</feature>
<reference evidence="4" key="1">
    <citation type="journal article" date="2015" name="Insect Biochem. Mol. Biol.">
        <title>An insight into the sialome of the horse fly, Tabanus bromius.</title>
        <authorList>
            <person name="Ribeiro J.M."/>
            <person name="Kazimirova M."/>
            <person name="Takac P."/>
            <person name="Andersen J.F."/>
            <person name="Francischetti I.M."/>
        </authorList>
    </citation>
    <scope>NUCLEOTIDE SEQUENCE</scope>
</reference>
<evidence type="ECO:0000256" key="2">
    <source>
        <dbReference type="SAM" id="MobiDB-lite"/>
    </source>
</evidence>
<dbReference type="Pfam" id="PF01585">
    <property type="entry name" value="G-patch"/>
    <property type="match status" value="1"/>
</dbReference>
<dbReference type="EMBL" id="GDAI01002480">
    <property type="protein sequence ID" value="JAI15123.1"/>
    <property type="molecule type" value="mRNA"/>
</dbReference>
<dbReference type="PANTHER" id="PTHR23149">
    <property type="entry name" value="G PATCH DOMAIN CONTAINING PROTEIN"/>
    <property type="match status" value="1"/>
</dbReference>
<dbReference type="AlphaFoldDB" id="A0A0K8TLV7"/>
<feature type="compositionally biased region" description="Basic and acidic residues" evidence="2">
    <location>
        <begin position="182"/>
        <end position="201"/>
    </location>
</feature>
<feature type="compositionally biased region" description="Basic residues" evidence="2">
    <location>
        <begin position="337"/>
        <end position="348"/>
    </location>
</feature>
<feature type="domain" description="G-patch" evidence="3">
    <location>
        <begin position="1"/>
        <end position="46"/>
    </location>
</feature>
<dbReference type="SMART" id="SM00443">
    <property type="entry name" value="G_patch"/>
    <property type="match status" value="1"/>
</dbReference>
<organism evidence="4">
    <name type="scientific">Tabanus bromius</name>
    <name type="common">Band-eyed brown horse fly</name>
    <dbReference type="NCBI Taxonomy" id="304241"/>
    <lineage>
        <taxon>Eukaryota</taxon>
        <taxon>Metazoa</taxon>
        <taxon>Ecdysozoa</taxon>
        <taxon>Arthropoda</taxon>
        <taxon>Hexapoda</taxon>
        <taxon>Insecta</taxon>
        <taxon>Pterygota</taxon>
        <taxon>Neoptera</taxon>
        <taxon>Endopterygota</taxon>
        <taxon>Diptera</taxon>
        <taxon>Brachycera</taxon>
        <taxon>Tabanomorpha</taxon>
        <taxon>Tabanoidea</taxon>
        <taxon>Tabanidae</taxon>
        <taxon>Tabanus</taxon>
    </lineage>
</organism>
<feature type="compositionally biased region" description="Basic residues" evidence="2">
    <location>
        <begin position="211"/>
        <end position="222"/>
    </location>
</feature>
<feature type="region of interest" description="Disordered" evidence="2">
    <location>
        <begin position="176"/>
        <end position="262"/>
    </location>
</feature>
<accession>A0A0K8TLV7</accession>
<evidence type="ECO:0000313" key="4">
    <source>
        <dbReference type="EMBL" id="JAI15123.1"/>
    </source>
</evidence>
<dbReference type="InterPro" id="IPR050656">
    <property type="entry name" value="PINX1"/>
</dbReference>
<dbReference type="GO" id="GO:0003676">
    <property type="term" value="F:nucleic acid binding"/>
    <property type="evidence" value="ECO:0007669"/>
    <property type="project" value="InterPro"/>
</dbReference>
<protein>
    <recommendedName>
        <fullName evidence="1">G patch domain-containing protein 4</fullName>
    </recommendedName>
</protein>
<sequence length="424" mass="48394">MDFGKNILEKYGWKEGDGLGKDSNGITKPLRPSYKFDKQGLGADPSEEFNNNWWERTFNEASKNINIQKDGEKISFTVDGSTEITTKSYSVKKLKNNMKGKKYKNFLKSSILSKSNEVAEKDSVDMDSLKLPEIPVLNDNEIVAACGGRTAHKGARHGLTLSGKLARIKKQDEKMMAVLNKANEKSTSEDLNKSDELKQDPESEDCVPLKSKSKKRKERKKFNLLSRSIDSLGLESSEDKDEDHETEKPPAKCSKSKKRKYIDEVQKVEDKTEKDKIESLLSTTDYQKAETKKKRRKQNKVYHELSQIIVGWKIESNSPEKHETIVEETKPIEPCKQVKKRKKKGNKNKNKDSFETYRHQALINELTDSDLEANSSMKDPVHKIKATQSLRSAKALKKRKKKKNKKLNKKLKGIVLEDCDVVIT</sequence>
<evidence type="ECO:0000259" key="3">
    <source>
        <dbReference type="PROSITE" id="PS50174"/>
    </source>
</evidence>
<dbReference type="InterPro" id="IPR000467">
    <property type="entry name" value="G_patch_dom"/>
</dbReference>
<feature type="compositionally biased region" description="Basic residues" evidence="2">
    <location>
        <begin position="394"/>
        <end position="407"/>
    </location>
</feature>
<dbReference type="GO" id="GO:0005730">
    <property type="term" value="C:nucleolus"/>
    <property type="evidence" value="ECO:0007669"/>
    <property type="project" value="TreeGrafter"/>
</dbReference>